<evidence type="ECO:0000256" key="2">
    <source>
        <dbReference type="ARBA" id="ARBA00022525"/>
    </source>
</evidence>
<dbReference type="STRING" id="417373.GCA_001570685_00285"/>
<dbReference type="Pfam" id="PF00746">
    <property type="entry name" value="Gram_pos_anchor"/>
    <property type="match status" value="1"/>
</dbReference>
<reference evidence="8 9" key="1">
    <citation type="journal article" date="2015" name="Genome Announc.">
        <title>Expanding the biotechnology potential of lactobacilli through comparative genomics of 213 strains and associated genera.</title>
        <authorList>
            <person name="Sun Z."/>
            <person name="Harris H.M."/>
            <person name="McCann A."/>
            <person name="Guo C."/>
            <person name="Argimon S."/>
            <person name="Zhang W."/>
            <person name="Yang X."/>
            <person name="Jeffery I.B."/>
            <person name="Cooney J.C."/>
            <person name="Kagawa T.F."/>
            <person name="Liu W."/>
            <person name="Song Y."/>
            <person name="Salvetti E."/>
            <person name="Wrobel A."/>
            <person name="Rasinkangas P."/>
            <person name="Parkhill J."/>
            <person name="Rea M.C."/>
            <person name="O'Sullivan O."/>
            <person name="Ritari J."/>
            <person name="Douillard F.P."/>
            <person name="Paul Ross R."/>
            <person name="Yang R."/>
            <person name="Briner A.E."/>
            <person name="Felis G.E."/>
            <person name="de Vos W.M."/>
            <person name="Barrangou R."/>
            <person name="Klaenhammer T.R."/>
            <person name="Caufield P.W."/>
            <person name="Cui Y."/>
            <person name="Zhang H."/>
            <person name="O'Toole P.W."/>
        </authorList>
    </citation>
    <scope>NUCLEOTIDE SEQUENCE [LARGE SCALE GENOMIC DNA]</scope>
    <source>
        <strain evidence="8 9">DSM 18793</strain>
    </source>
</reference>
<dbReference type="PATRIC" id="fig|1423742.4.peg.1003"/>
<dbReference type="NCBIfam" id="TIGR01167">
    <property type="entry name" value="LPXTG_anchor"/>
    <property type="match status" value="1"/>
</dbReference>
<feature type="region of interest" description="Disordered" evidence="5">
    <location>
        <begin position="105"/>
        <end position="167"/>
    </location>
</feature>
<keyword evidence="1" id="KW-0134">Cell wall</keyword>
<feature type="transmembrane region" description="Helical" evidence="6">
    <location>
        <begin position="555"/>
        <end position="572"/>
    </location>
</feature>
<evidence type="ECO:0000313" key="9">
    <source>
        <dbReference type="Proteomes" id="UP000051084"/>
    </source>
</evidence>
<keyword evidence="2" id="KW-0964">Secreted</keyword>
<evidence type="ECO:0000259" key="7">
    <source>
        <dbReference type="Pfam" id="PF00746"/>
    </source>
</evidence>
<keyword evidence="6" id="KW-1133">Transmembrane helix</keyword>
<evidence type="ECO:0000256" key="3">
    <source>
        <dbReference type="ARBA" id="ARBA00022729"/>
    </source>
</evidence>
<dbReference type="Proteomes" id="UP000051084">
    <property type="component" value="Unassembled WGS sequence"/>
</dbReference>
<protein>
    <recommendedName>
        <fullName evidence="7">Gram-positive cocci surface proteins LPxTG domain-containing protein</fullName>
    </recommendedName>
</protein>
<evidence type="ECO:0000256" key="4">
    <source>
        <dbReference type="ARBA" id="ARBA00023088"/>
    </source>
</evidence>
<evidence type="ECO:0000256" key="5">
    <source>
        <dbReference type="SAM" id="MobiDB-lite"/>
    </source>
</evidence>
<keyword evidence="3" id="KW-0732">Signal</keyword>
<dbReference type="InterPro" id="IPR019931">
    <property type="entry name" value="LPXTG_anchor"/>
</dbReference>
<dbReference type="AlphaFoldDB" id="A0A0R1UNX7"/>
<evidence type="ECO:0000313" key="8">
    <source>
        <dbReference type="EMBL" id="KRL94918.1"/>
    </source>
</evidence>
<organism evidence="8 9">
    <name type="scientific">Limosilactobacillus equigenerosi DSM 18793 = JCM 14505</name>
    <dbReference type="NCBI Taxonomy" id="1423742"/>
    <lineage>
        <taxon>Bacteria</taxon>
        <taxon>Bacillati</taxon>
        <taxon>Bacillota</taxon>
        <taxon>Bacilli</taxon>
        <taxon>Lactobacillales</taxon>
        <taxon>Lactobacillaceae</taxon>
        <taxon>Limosilactobacillus</taxon>
    </lineage>
</organism>
<feature type="compositionally biased region" description="Low complexity" evidence="5">
    <location>
        <begin position="119"/>
        <end position="167"/>
    </location>
</feature>
<name>A0A0R1UNX7_9LACO</name>
<keyword evidence="4" id="KW-0572">Peptidoglycan-anchor</keyword>
<gene>
    <name evidence="8" type="ORF">FC21_GL000962</name>
</gene>
<keyword evidence="9" id="KW-1185">Reference proteome</keyword>
<proteinExistence type="predicted"/>
<feature type="region of interest" description="Disordered" evidence="5">
    <location>
        <begin position="61"/>
        <end position="93"/>
    </location>
</feature>
<dbReference type="EMBL" id="AZGC01000026">
    <property type="protein sequence ID" value="KRL94918.1"/>
    <property type="molecule type" value="Genomic_DNA"/>
</dbReference>
<evidence type="ECO:0000256" key="6">
    <source>
        <dbReference type="SAM" id="Phobius"/>
    </source>
</evidence>
<comment type="caution">
    <text evidence="8">The sequence shown here is derived from an EMBL/GenBank/DDBJ whole genome shotgun (WGS) entry which is preliminary data.</text>
</comment>
<accession>A0A0R1UNX7</accession>
<keyword evidence="6" id="KW-0472">Membrane</keyword>
<feature type="domain" description="Gram-positive cocci surface proteins LPxTG" evidence="7">
    <location>
        <begin position="539"/>
        <end position="574"/>
    </location>
</feature>
<sequence>MVGVSVVSWGLCQPTAHADSGDEWQPITDQPTLVGTYDENNFPDEIWTPVTTDADYHDVLSDGDRAALPTGEDVPTATPTKERTPVDFGQVNLPDQGQVTVVSEAGDADQQATQQLAGQSDQVTQQQNSSQQDQQQVTHQQSGLQQQQQQVTHQQNGDQQVGGQTQQNTQQQSGLQIQIQVPQQLQTNQVGNQYLAIEITGIKELQQLQRRQVQVLIGGKPIAAGMISDFRCEQGRVKLLLADQTIVDTMDHVQRLVSYAGQPLTIILPFVSRQSQAQAVHVQVEYGTGQRSSDGTTVEERQVSQHLEATTVIDWLKQHLANFDLHPTVINHDDHSVTNTDNHHDVTNTTVISQPNQQAGATAAQSTVVDEHNRQVEVPNITIIDRHDVTNNNYHQVTNDNHQVTNNNYYQVTNDNHQTVTNQDRHDVVTNRNHHDVITNHDHHDVISNQDRHDVTTTQVKQADQTVASHQAVVTATQQITGTNQTGKRMVMLTRTQLVGLLQQAMRHANQVSGRFNQQGSWRLGAVRSNSMPAVQTAKATEQVRLPQTGASNPLAVIGLGLVLLFATGLVIKKVY</sequence>
<evidence type="ECO:0000256" key="1">
    <source>
        <dbReference type="ARBA" id="ARBA00022512"/>
    </source>
</evidence>
<keyword evidence="6" id="KW-0812">Transmembrane</keyword>